<dbReference type="GO" id="GO:0016020">
    <property type="term" value="C:membrane"/>
    <property type="evidence" value="ECO:0007669"/>
    <property type="project" value="UniProtKB-SubCell"/>
</dbReference>
<feature type="transmembrane region" description="Helical" evidence="6">
    <location>
        <begin position="275"/>
        <end position="292"/>
    </location>
</feature>
<organism evidence="8 9">
    <name type="scientific">Teichococcus deserti</name>
    <dbReference type="NCBI Taxonomy" id="1817963"/>
    <lineage>
        <taxon>Bacteria</taxon>
        <taxon>Pseudomonadati</taxon>
        <taxon>Pseudomonadota</taxon>
        <taxon>Alphaproteobacteria</taxon>
        <taxon>Acetobacterales</taxon>
        <taxon>Roseomonadaceae</taxon>
        <taxon>Roseomonas</taxon>
    </lineage>
</organism>
<dbReference type="InterPro" id="IPR000620">
    <property type="entry name" value="EamA_dom"/>
</dbReference>
<evidence type="ECO:0000259" key="7">
    <source>
        <dbReference type="Pfam" id="PF00892"/>
    </source>
</evidence>
<dbReference type="RefSeq" id="WP_076959035.1">
    <property type="nucleotide sequence ID" value="NZ_MLCO01000211.1"/>
</dbReference>
<dbReference type="OrthoDB" id="9812899at2"/>
<dbReference type="AlphaFoldDB" id="A0A1V2GY58"/>
<dbReference type="SUPFAM" id="SSF103481">
    <property type="entry name" value="Multidrug resistance efflux transporter EmrE"/>
    <property type="match status" value="2"/>
</dbReference>
<dbReference type="Pfam" id="PF00892">
    <property type="entry name" value="EamA"/>
    <property type="match status" value="2"/>
</dbReference>
<dbReference type="PANTHER" id="PTHR22911:SF6">
    <property type="entry name" value="SOLUTE CARRIER FAMILY 35 MEMBER G1"/>
    <property type="match status" value="1"/>
</dbReference>
<comment type="similarity">
    <text evidence="2">Belongs to the drug/metabolite transporter (DMT) superfamily. 10 TMS drug/metabolite exporter (DME) (TC 2.A.7.3) family.</text>
</comment>
<evidence type="ECO:0000256" key="5">
    <source>
        <dbReference type="ARBA" id="ARBA00023136"/>
    </source>
</evidence>
<feature type="domain" description="EamA" evidence="7">
    <location>
        <begin position="166"/>
        <end position="289"/>
    </location>
</feature>
<feature type="transmembrane region" description="Helical" evidence="6">
    <location>
        <begin position="73"/>
        <end position="93"/>
    </location>
</feature>
<feature type="transmembrane region" description="Helical" evidence="6">
    <location>
        <begin position="42"/>
        <end position="61"/>
    </location>
</feature>
<dbReference type="InterPro" id="IPR037185">
    <property type="entry name" value="EmrE-like"/>
</dbReference>
<dbReference type="EMBL" id="MLCO01000211">
    <property type="protein sequence ID" value="ONG50040.1"/>
    <property type="molecule type" value="Genomic_DNA"/>
</dbReference>
<dbReference type="PANTHER" id="PTHR22911">
    <property type="entry name" value="ACYL-MALONYL CONDENSING ENZYME-RELATED"/>
    <property type="match status" value="1"/>
</dbReference>
<feature type="transmembrane region" description="Helical" evidence="6">
    <location>
        <begin position="250"/>
        <end position="269"/>
    </location>
</feature>
<feature type="transmembrane region" description="Helical" evidence="6">
    <location>
        <begin position="99"/>
        <end position="117"/>
    </location>
</feature>
<feature type="domain" description="EamA" evidence="7">
    <location>
        <begin position="9"/>
        <end position="139"/>
    </location>
</feature>
<evidence type="ECO:0000256" key="2">
    <source>
        <dbReference type="ARBA" id="ARBA00009853"/>
    </source>
</evidence>
<feature type="transmembrane region" description="Helical" evidence="6">
    <location>
        <begin position="158"/>
        <end position="181"/>
    </location>
</feature>
<dbReference type="Proteomes" id="UP000188879">
    <property type="component" value="Unassembled WGS sequence"/>
</dbReference>
<feature type="transmembrane region" description="Helical" evidence="6">
    <location>
        <begin position="220"/>
        <end position="238"/>
    </location>
</feature>
<evidence type="ECO:0000256" key="4">
    <source>
        <dbReference type="ARBA" id="ARBA00022989"/>
    </source>
</evidence>
<dbReference type="Gene3D" id="1.10.3730.20">
    <property type="match status" value="1"/>
</dbReference>
<name>A0A1V2GY58_9PROT</name>
<feature type="transmembrane region" description="Helical" evidence="6">
    <location>
        <begin position="193"/>
        <end position="214"/>
    </location>
</feature>
<keyword evidence="5 6" id="KW-0472">Membrane</keyword>
<comment type="subcellular location">
    <subcellularLocation>
        <location evidence="1">Membrane</location>
        <topology evidence="1">Multi-pass membrane protein</topology>
    </subcellularLocation>
</comment>
<evidence type="ECO:0000256" key="3">
    <source>
        <dbReference type="ARBA" id="ARBA00022692"/>
    </source>
</evidence>
<accession>A0A1V2GY58</accession>
<reference evidence="8 9" key="1">
    <citation type="submission" date="2016-10" db="EMBL/GenBank/DDBJ databases">
        <title>Draft Genome sequence of Roseomonas sp. strain M3.</title>
        <authorList>
            <person name="Subhash Y."/>
            <person name="Lee S."/>
        </authorList>
    </citation>
    <scope>NUCLEOTIDE SEQUENCE [LARGE SCALE GENOMIC DNA]</scope>
    <source>
        <strain evidence="8 9">M3</strain>
    </source>
</reference>
<evidence type="ECO:0000313" key="8">
    <source>
        <dbReference type="EMBL" id="ONG50040.1"/>
    </source>
</evidence>
<feature type="transmembrane region" description="Helical" evidence="6">
    <location>
        <begin position="124"/>
        <end position="146"/>
    </location>
</feature>
<evidence type="ECO:0000313" key="9">
    <source>
        <dbReference type="Proteomes" id="UP000188879"/>
    </source>
</evidence>
<keyword evidence="3 6" id="KW-0812">Transmembrane</keyword>
<keyword evidence="9" id="KW-1185">Reference proteome</keyword>
<comment type="caution">
    <text evidence="8">The sequence shown here is derived from an EMBL/GenBank/DDBJ whole genome shotgun (WGS) entry which is preliminary data.</text>
</comment>
<protein>
    <submittedName>
        <fullName evidence="8">Multidrug transporter</fullName>
    </submittedName>
</protein>
<sequence>MTLRHDMKRGALMMLGATALFALMSALVKELGSHIPFPELMFFRNAFALPVVLAIGMRRHVTLQTRRLGGHVMRALTGISAMSCSFFALTILPLAEQTALSYTTPIFVIILSIPFLGERPGPHRWAAVLIGFLGIVVIAVGQGAFGSTRALPAGMPDWMMWVALGAAACNGVFSGLTTMLVRQLSDTESSATIVLWQSLLMTGFSLLALPFVWVTPTLSQLVLLLGIGLLGGLAQVLLTEAYASAQVSSLGPYSYTALIWAIVIGWIVWGEAPTLTMLAGAGLIIFAGLYILHREMRRRGR</sequence>
<gene>
    <name evidence="8" type="ORF">BKE38_19840</name>
</gene>
<evidence type="ECO:0000256" key="1">
    <source>
        <dbReference type="ARBA" id="ARBA00004141"/>
    </source>
</evidence>
<keyword evidence="4 6" id="KW-1133">Transmembrane helix</keyword>
<evidence type="ECO:0000256" key="6">
    <source>
        <dbReference type="SAM" id="Phobius"/>
    </source>
</evidence>
<proteinExistence type="inferred from homology"/>